<dbReference type="InterPro" id="IPR012910">
    <property type="entry name" value="Plug_dom"/>
</dbReference>
<gene>
    <name evidence="17" type="ORF">ABCS64_11500</name>
</gene>
<dbReference type="InterPro" id="IPR010916">
    <property type="entry name" value="TonB_box_CS"/>
</dbReference>
<dbReference type="PROSITE" id="PS00430">
    <property type="entry name" value="TONB_DEPENDENT_REC_1"/>
    <property type="match status" value="1"/>
</dbReference>
<feature type="domain" description="TonB-dependent receptor-like beta-barrel" evidence="15">
    <location>
        <begin position="183"/>
        <end position="631"/>
    </location>
</feature>
<evidence type="ECO:0000256" key="8">
    <source>
        <dbReference type="ARBA" id="ARBA00023136"/>
    </source>
</evidence>
<feature type="short sequence motif" description="TonB box" evidence="12">
    <location>
        <begin position="31"/>
        <end position="37"/>
    </location>
</feature>
<dbReference type="Pfam" id="PF07715">
    <property type="entry name" value="Plug"/>
    <property type="match status" value="1"/>
</dbReference>
<name>A0ABV4UHW4_9RHOO</name>
<evidence type="ECO:0000313" key="18">
    <source>
        <dbReference type="Proteomes" id="UP001574673"/>
    </source>
</evidence>
<dbReference type="Gene3D" id="2.40.170.20">
    <property type="entry name" value="TonB-dependent receptor, beta-barrel domain"/>
    <property type="match status" value="1"/>
</dbReference>
<evidence type="ECO:0000256" key="4">
    <source>
        <dbReference type="ARBA" id="ARBA00022452"/>
    </source>
</evidence>
<evidence type="ECO:0000256" key="1">
    <source>
        <dbReference type="ARBA" id="ARBA00004571"/>
    </source>
</evidence>
<comment type="similarity">
    <text evidence="2 11 13">Belongs to the TonB-dependent receptor family.</text>
</comment>
<evidence type="ECO:0000256" key="11">
    <source>
        <dbReference type="PROSITE-ProRule" id="PRU01360"/>
    </source>
</evidence>
<comment type="caution">
    <text evidence="17">The sequence shown here is derived from an EMBL/GenBank/DDBJ whole genome shotgun (WGS) entry which is preliminary data.</text>
</comment>
<dbReference type="InterPro" id="IPR000531">
    <property type="entry name" value="Beta-barrel_TonB"/>
</dbReference>
<dbReference type="InterPro" id="IPR036942">
    <property type="entry name" value="Beta-barrel_TonB_sf"/>
</dbReference>
<dbReference type="EMBL" id="JBEUWX010000003">
    <property type="protein sequence ID" value="MFA9950941.1"/>
    <property type="molecule type" value="Genomic_DNA"/>
</dbReference>
<dbReference type="PROSITE" id="PS52016">
    <property type="entry name" value="TONB_DEPENDENT_REC_3"/>
    <property type="match status" value="1"/>
</dbReference>
<evidence type="ECO:0000256" key="3">
    <source>
        <dbReference type="ARBA" id="ARBA00022448"/>
    </source>
</evidence>
<keyword evidence="8 11" id="KW-0472">Membrane</keyword>
<accession>A0ABV4UHW4</accession>
<feature type="chain" id="PRO_5047144507" evidence="14">
    <location>
        <begin position="25"/>
        <end position="658"/>
    </location>
</feature>
<evidence type="ECO:0000256" key="9">
    <source>
        <dbReference type="ARBA" id="ARBA00023170"/>
    </source>
</evidence>
<evidence type="ECO:0000256" key="5">
    <source>
        <dbReference type="ARBA" id="ARBA00022692"/>
    </source>
</evidence>
<keyword evidence="6 14" id="KW-0732">Signal</keyword>
<comment type="subcellular location">
    <subcellularLocation>
        <location evidence="1 11">Cell outer membrane</location>
        <topology evidence="1 11">Multi-pass membrane protein</topology>
    </subcellularLocation>
</comment>
<keyword evidence="5 11" id="KW-0812">Transmembrane</keyword>
<evidence type="ECO:0000256" key="14">
    <source>
        <dbReference type="SAM" id="SignalP"/>
    </source>
</evidence>
<dbReference type="CDD" id="cd01347">
    <property type="entry name" value="ligand_gated_channel"/>
    <property type="match status" value="1"/>
</dbReference>
<dbReference type="InterPro" id="IPR037066">
    <property type="entry name" value="Plug_dom_sf"/>
</dbReference>
<dbReference type="Gene3D" id="2.170.130.10">
    <property type="entry name" value="TonB-dependent receptor, plug domain"/>
    <property type="match status" value="1"/>
</dbReference>
<protein>
    <submittedName>
        <fullName evidence="17">TonB-dependent receptor</fullName>
    </submittedName>
</protein>
<evidence type="ECO:0000256" key="13">
    <source>
        <dbReference type="RuleBase" id="RU003357"/>
    </source>
</evidence>
<evidence type="ECO:0000259" key="16">
    <source>
        <dbReference type="Pfam" id="PF07715"/>
    </source>
</evidence>
<evidence type="ECO:0000256" key="7">
    <source>
        <dbReference type="ARBA" id="ARBA00023077"/>
    </source>
</evidence>
<dbReference type="SUPFAM" id="SSF56935">
    <property type="entry name" value="Porins"/>
    <property type="match status" value="1"/>
</dbReference>
<feature type="domain" description="TonB-dependent receptor plug" evidence="16">
    <location>
        <begin position="43"/>
        <end position="148"/>
    </location>
</feature>
<evidence type="ECO:0000256" key="10">
    <source>
        <dbReference type="ARBA" id="ARBA00023237"/>
    </source>
</evidence>
<keyword evidence="4 11" id="KW-1134">Transmembrane beta strand</keyword>
<keyword evidence="9 17" id="KW-0675">Receptor</keyword>
<sequence length="658" mass="72754">MTRNIPMTLAAIPAALMLVGTALANERTMDTVVVTASRTQELKRELSNNVTIIDEAEIKASPASTVAGLAQQHGLFVVTTGDTSNVQIRGYGNLSMSNEPENTVLTLVNGRRIGTANLGIMGLANVERIEIIRGPSAVQYGSSALGGVINIITKRGTEDKPYFSVEAGGGSDGLVREKLALGGAFSGFDLSLGLTNFSRQDVTTAEGGRWYHTDIDRNTTANLDLGYTFAENHRIGLSYHFGDTVSSLPTNNGGIRPFSQNTPSAFYNDYHKKFKNTAISYTGKTQDKVFDWSASYTTGREDNEYKAYGYTNFIENRTMNAQGNYNGQMVSLSLGADALEYRHYESSATRKPKMADNGVYFSGKLRLLDERLIFSLGGRYDKYKNTTDEGASYSDDHFGGSYGLAWLPVEGLKLRANYAEGFKMPSPRQVGGSMWYAPNPDLKPEKSDTWEIGADLEWRALTASLTYFHSDYKNKIVGMSVMGMPRGYQFQNLKTATLAGVEGNLRADLGKAFAQPWSLSPYLGFTWLKTRKSGDETQFITYNGSKINTLPNTPEWMFNYGVDFSHPGYKLKSRINAVTYGKLLTVDWSRGVFPAPYFERPSGTVVDLSVDKGIADWGKNTLTLRAEVNNLFDRANEMYWGYPGAGRSFYIGLRYDYQ</sequence>
<evidence type="ECO:0000256" key="2">
    <source>
        <dbReference type="ARBA" id="ARBA00009810"/>
    </source>
</evidence>
<evidence type="ECO:0000259" key="15">
    <source>
        <dbReference type="Pfam" id="PF00593"/>
    </source>
</evidence>
<keyword evidence="7 12" id="KW-0798">TonB box</keyword>
<dbReference type="PANTHER" id="PTHR30069:SF29">
    <property type="entry name" value="HEMOGLOBIN AND HEMOGLOBIN-HAPTOGLOBIN-BINDING PROTEIN 1-RELATED"/>
    <property type="match status" value="1"/>
</dbReference>
<keyword evidence="3 11" id="KW-0813">Transport</keyword>
<feature type="signal peptide" evidence="14">
    <location>
        <begin position="1"/>
        <end position="24"/>
    </location>
</feature>
<dbReference type="RefSeq" id="WP_418892027.1">
    <property type="nucleotide sequence ID" value="NZ_JBEUWX010000003.1"/>
</dbReference>
<organism evidence="17 18">
    <name type="scientific">Dentiradicibacter hellwigii</name>
    <dbReference type="NCBI Taxonomy" id="3149053"/>
    <lineage>
        <taxon>Bacteria</taxon>
        <taxon>Pseudomonadati</taxon>
        <taxon>Pseudomonadota</taxon>
        <taxon>Betaproteobacteria</taxon>
        <taxon>Rhodocyclales</taxon>
        <taxon>Rhodocyclaceae</taxon>
        <taxon>Dentiradicibacter</taxon>
    </lineage>
</organism>
<dbReference type="Pfam" id="PF00593">
    <property type="entry name" value="TonB_dep_Rec_b-barrel"/>
    <property type="match status" value="1"/>
</dbReference>
<dbReference type="PANTHER" id="PTHR30069">
    <property type="entry name" value="TONB-DEPENDENT OUTER MEMBRANE RECEPTOR"/>
    <property type="match status" value="1"/>
</dbReference>
<evidence type="ECO:0000313" key="17">
    <source>
        <dbReference type="EMBL" id="MFA9950941.1"/>
    </source>
</evidence>
<dbReference type="InterPro" id="IPR039426">
    <property type="entry name" value="TonB-dep_rcpt-like"/>
</dbReference>
<evidence type="ECO:0000256" key="12">
    <source>
        <dbReference type="PROSITE-ProRule" id="PRU10143"/>
    </source>
</evidence>
<keyword evidence="10 11" id="KW-0998">Cell outer membrane</keyword>
<keyword evidence="18" id="KW-1185">Reference proteome</keyword>
<proteinExistence type="inferred from homology"/>
<reference evidence="18" key="1">
    <citation type="submission" date="2024-06" db="EMBL/GenBank/DDBJ databases">
        <title>Radixoralia hellwigii gen. nov., sp nov., isolated from a root canal in the human oral cavity.</title>
        <authorList>
            <person name="Bartsch S."/>
            <person name="Wittmer A."/>
            <person name="Schulz A.-K."/>
            <person name="Neumann-Schaal M."/>
            <person name="Wolf J."/>
            <person name="Gronow S."/>
            <person name="Tennert C."/>
            <person name="Haecker G."/>
            <person name="Cieplik F."/>
            <person name="Al-Ahmad A."/>
        </authorList>
    </citation>
    <scope>NUCLEOTIDE SEQUENCE [LARGE SCALE GENOMIC DNA]</scope>
    <source>
        <strain evidence="18">Wk13</strain>
    </source>
</reference>
<evidence type="ECO:0000256" key="6">
    <source>
        <dbReference type="ARBA" id="ARBA00022729"/>
    </source>
</evidence>
<dbReference type="Proteomes" id="UP001574673">
    <property type="component" value="Unassembled WGS sequence"/>
</dbReference>